<accession>A0A6C0UIP8</accession>
<evidence type="ECO:0000313" key="1">
    <source>
        <dbReference type="EMBL" id="QIB75315.1"/>
    </source>
</evidence>
<evidence type="ECO:0000313" key="2">
    <source>
        <dbReference type="Proteomes" id="UP000465846"/>
    </source>
</evidence>
<organism evidence="1 2">
    <name type="scientific">Halogeometricum borinquense</name>
    <dbReference type="NCBI Taxonomy" id="60847"/>
    <lineage>
        <taxon>Archaea</taxon>
        <taxon>Methanobacteriati</taxon>
        <taxon>Methanobacteriota</taxon>
        <taxon>Stenosarchaea group</taxon>
        <taxon>Halobacteria</taxon>
        <taxon>Halobacteriales</taxon>
        <taxon>Haloferacaceae</taxon>
        <taxon>Halogeometricum</taxon>
    </lineage>
</organism>
<protein>
    <submittedName>
        <fullName evidence="1">Uncharacterized protein</fullName>
    </submittedName>
</protein>
<dbReference type="GeneID" id="44080551"/>
<dbReference type="RefSeq" id="WP_163487095.1">
    <property type="nucleotide sequence ID" value="NZ_CP048739.1"/>
</dbReference>
<gene>
    <name evidence="1" type="ORF">G3I44_14080</name>
</gene>
<name>A0A6C0UIP8_9EURY</name>
<dbReference type="Proteomes" id="UP000465846">
    <property type="component" value="Chromosome"/>
</dbReference>
<dbReference type="AlphaFoldDB" id="A0A6C0UIP8"/>
<dbReference type="EMBL" id="CP048739">
    <property type="protein sequence ID" value="QIB75315.1"/>
    <property type="molecule type" value="Genomic_DNA"/>
</dbReference>
<reference evidence="1 2" key="1">
    <citation type="submission" date="2020-02" db="EMBL/GenBank/DDBJ databases">
        <title>Whole genome sequence of Halogeometricum borinquense strain wsp4.</title>
        <authorList>
            <person name="Verma D.K."/>
            <person name="Gopal K."/>
            <person name="Prasad E.S."/>
        </authorList>
    </citation>
    <scope>NUCLEOTIDE SEQUENCE [LARGE SCALE GENOMIC DNA]</scope>
    <source>
        <strain evidence="2">wsp4</strain>
    </source>
</reference>
<proteinExistence type="predicted"/>
<sequence length="87" mass="9452">MPAQGFERVAGEDLAAEHRGRLWRVKLRNGDAVSLGNKGIESITLGEDIVIVRQRHGGAGYPLDEVESVLVETEPPKQRTLSSWGGS</sequence>